<evidence type="ECO:0000313" key="4">
    <source>
        <dbReference type="Proteomes" id="UP000283993"/>
    </source>
</evidence>
<accession>A0A423PKW9</accession>
<dbReference type="InterPro" id="IPR051311">
    <property type="entry name" value="DedA_domain"/>
</dbReference>
<dbReference type="EMBL" id="AYKH01000023">
    <property type="protein sequence ID" value="ROO26254.1"/>
    <property type="molecule type" value="Genomic_DNA"/>
</dbReference>
<proteinExistence type="predicted"/>
<feature type="transmembrane region" description="Helical" evidence="1">
    <location>
        <begin position="21"/>
        <end position="46"/>
    </location>
</feature>
<sequence>MVTRASRWTQRLLDSNHGLAWLGVLSAMETLILPVPIELVMVPYMLARPTRLWLIAAVTFGGCVAGSLIGYGIGFFVFDSIGQWLLDTLGADAAYERFSQRFSNNGFLAIVAIGVTPIPFQVALLAAGIAGYALPLFLVAVGLARGLRYFGLALLVYLAGERALALWRRHALLLGTSLLLLIAGVIVGMRMLGGS</sequence>
<dbReference type="RefSeq" id="WP_245965452.1">
    <property type="nucleotide sequence ID" value="NZ_AYKH01000023.1"/>
</dbReference>
<evidence type="ECO:0000256" key="1">
    <source>
        <dbReference type="SAM" id="Phobius"/>
    </source>
</evidence>
<dbReference type="Pfam" id="PF09335">
    <property type="entry name" value="VTT_dom"/>
    <property type="match status" value="1"/>
</dbReference>
<feature type="transmembrane region" description="Helical" evidence="1">
    <location>
        <begin position="52"/>
        <end position="78"/>
    </location>
</feature>
<feature type="transmembrane region" description="Helical" evidence="1">
    <location>
        <begin position="171"/>
        <end position="192"/>
    </location>
</feature>
<evidence type="ECO:0000313" key="3">
    <source>
        <dbReference type="EMBL" id="ROO26254.1"/>
    </source>
</evidence>
<dbReference type="AlphaFoldDB" id="A0A423PKW9"/>
<gene>
    <name evidence="3" type="ORF">SAOR_11180</name>
</gene>
<keyword evidence="1" id="KW-1133">Transmembrane helix</keyword>
<name>A0A423PKW9_9GAMM</name>
<comment type="caution">
    <text evidence="3">The sequence shown here is derived from an EMBL/GenBank/DDBJ whole genome shotgun (WGS) entry which is preliminary data.</text>
</comment>
<feature type="transmembrane region" description="Helical" evidence="1">
    <location>
        <begin position="136"/>
        <end position="159"/>
    </location>
</feature>
<dbReference type="InterPro" id="IPR032816">
    <property type="entry name" value="VTT_dom"/>
</dbReference>
<feature type="domain" description="VTT" evidence="2">
    <location>
        <begin position="51"/>
        <end position="157"/>
    </location>
</feature>
<dbReference type="PANTHER" id="PTHR42709:SF11">
    <property type="entry name" value="DEDA FAMILY PROTEIN"/>
    <property type="match status" value="1"/>
</dbReference>
<dbReference type="GO" id="GO:0005886">
    <property type="term" value="C:plasma membrane"/>
    <property type="evidence" value="ECO:0007669"/>
    <property type="project" value="TreeGrafter"/>
</dbReference>
<feature type="transmembrane region" description="Helical" evidence="1">
    <location>
        <begin position="107"/>
        <end position="130"/>
    </location>
</feature>
<keyword evidence="1" id="KW-0472">Membrane</keyword>
<keyword evidence="4" id="KW-1185">Reference proteome</keyword>
<organism evidence="3 4">
    <name type="scientific">Salinisphaera orenii MK-B5</name>
    <dbReference type="NCBI Taxonomy" id="856730"/>
    <lineage>
        <taxon>Bacteria</taxon>
        <taxon>Pseudomonadati</taxon>
        <taxon>Pseudomonadota</taxon>
        <taxon>Gammaproteobacteria</taxon>
        <taxon>Salinisphaerales</taxon>
        <taxon>Salinisphaeraceae</taxon>
        <taxon>Salinisphaera</taxon>
    </lineage>
</organism>
<dbReference type="PANTHER" id="PTHR42709">
    <property type="entry name" value="ALKALINE PHOSPHATASE LIKE PROTEIN"/>
    <property type="match status" value="1"/>
</dbReference>
<reference evidence="3 4" key="1">
    <citation type="submission" date="2013-10" db="EMBL/GenBank/DDBJ databases">
        <title>Salinisphaera orenii MK-B5 Genome Sequencing.</title>
        <authorList>
            <person name="Lai Q."/>
            <person name="Li C."/>
            <person name="Shao Z."/>
        </authorList>
    </citation>
    <scope>NUCLEOTIDE SEQUENCE [LARGE SCALE GENOMIC DNA]</scope>
    <source>
        <strain evidence="3 4">MK-B5</strain>
    </source>
</reference>
<keyword evidence="1" id="KW-0812">Transmembrane</keyword>
<protein>
    <submittedName>
        <fullName evidence="3">Alkaline phosphatase</fullName>
    </submittedName>
</protein>
<dbReference type="Proteomes" id="UP000283993">
    <property type="component" value="Unassembled WGS sequence"/>
</dbReference>
<evidence type="ECO:0000259" key="2">
    <source>
        <dbReference type="Pfam" id="PF09335"/>
    </source>
</evidence>